<protein>
    <recommendedName>
        <fullName evidence="3">N-acetyltransferase domain-containing protein</fullName>
    </recommendedName>
</protein>
<dbReference type="GO" id="GO:0016747">
    <property type="term" value="F:acyltransferase activity, transferring groups other than amino-acyl groups"/>
    <property type="evidence" value="ECO:0007669"/>
    <property type="project" value="InterPro"/>
</dbReference>
<reference evidence="4" key="1">
    <citation type="journal article" date="2023" name="BMC Genomics">
        <title>Chromosome-level genome assemblies of Cutaneotrichosporon spp. (Trichosporonales, Basidiomycota) reveal imbalanced evolution between nucleotide sequences and chromosome synteny.</title>
        <authorList>
            <person name="Kobayashi Y."/>
            <person name="Kayamori A."/>
            <person name="Aoki K."/>
            <person name="Shiwa Y."/>
            <person name="Matsutani M."/>
            <person name="Fujita N."/>
            <person name="Sugita T."/>
            <person name="Iwasaki W."/>
            <person name="Tanaka N."/>
            <person name="Takashima M."/>
        </authorList>
    </citation>
    <scope>NUCLEOTIDE SEQUENCE</scope>
    <source>
        <strain evidence="4">HIS016</strain>
    </source>
</reference>
<dbReference type="PANTHER" id="PTHR43877">
    <property type="entry name" value="AMINOALKYLPHOSPHONATE N-ACETYLTRANSFERASE-RELATED-RELATED"/>
    <property type="match status" value="1"/>
</dbReference>
<proteinExistence type="predicted"/>
<dbReference type="Proteomes" id="UP001222932">
    <property type="component" value="Unassembled WGS sequence"/>
</dbReference>
<dbReference type="InterPro" id="IPR016181">
    <property type="entry name" value="Acyl_CoA_acyltransferase"/>
</dbReference>
<reference evidence="4" key="2">
    <citation type="submission" date="2023-06" db="EMBL/GenBank/DDBJ databases">
        <authorList>
            <person name="Kobayashi Y."/>
            <person name="Kayamori A."/>
            <person name="Aoki K."/>
            <person name="Shiwa Y."/>
            <person name="Fujita N."/>
            <person name="Sugita T."/>
            <person name="Iwasaki W."/>
            <person name="Tanaka N."/>
            <person name="Takashima M."/>
        </authorList>
    </citation>
    <scope>NUCLEOTIDE SEQUENCE</scope>
    <source>
        <strain evidence="4">HIS016</strain>
    </source>
</reference>
<organism evidence="4 5">
    <name type="scientific">Cutaneotrichosporon spelunceum</name>
    <dbReference type="NCBI Taxonomy" id="1672016"/>
    <lineage>
        <taxon>Eukaryota</taxon>
        <taxon>Fungi</taxon>
        <taxon>Dikarya</taxon>
        <taxon>Basidiomycota</taxon>
        <taxon>Agaricomycotina</taxon>
        <taxon>Tremellomycetes</taxon>
        <taxon>Trichosporonales</taxon>
        <taxon>Trichosporonaceae</taxon>
        <taxon>Cutaneotrichosporon</taxon>
    </lineage>
</organism>
<evidence type="ECO:0000313" key="5">
    <source>
        <dbReference type="Proteomes" id="UP001222932"/>
    </source>
</evidence>
<dbReference type="SUPFAM" id="SSF55729">
    <property type="entry name" value="Acyl-CoA N-acyltransferases (Nat)"/>
    <property type="match status" value="1"/>
</dbReference>
<dbReference type="EMBL" id="BTCM01000005">
    <property type="protein sequence ID" value="GMK58090.1"/>
    <property type="molecule type" value="Genomic_DNA"/>
</dbReference>
<comment type="caution">
    <text evidence="4">The sequence shown here is derived from an EMBL/GenBank/DDBJ whole genome shotgun (WGS) entry which is preliminary data.</text>
</comment>
<name>A0AAD3TX28_9TREE</name>
<dbReference type="PROSITE" id="PS51186">
    <property type="entry name" value="GNAT"/>
    <property type="match status" value="1"/>
</dbReference>
<feature type="domain" description="N-acetyltransferase" evidence="3">
    <location>
        <begin position="14"/>
        <end position="186"/>
    </location>
</feature>
<dbReference type="InterPro" id="IPR050832">
    <property type="entry name" value="Bact_Acetyltransf"/>
</dbReference>
<accession>A0AAD3TX28</accession>
<dbReference type="CDD" id="cd04301">
    <property type="entry name" value="NAT_SF"/>
    <property type="match status" value="1"/>
</dbReference>
<keyword evidence="2" id="KW-0012">Acyltransferase</keyword>
<dbReference type="AlphaFoldDB" id="A0AAD3TX28"/>
<evidence type="ECO:0000313" key="4">
    <source>
        <dbReference type="EMBL" id="GMK58090.1"/>
    </source>
</evidence>
<sequence>MSPDVGSRRTQPGITIRPRLPTDMPALCDLLARQQPVSQYPIKWPLSIPVPDFIQRPGESASFVAEHQGQILGHVAVRHGLGGPRNEAELTTRWAAGHECAESDVRVISVLFIDPEWAGRGVGSLLLRVATDAARDGGGRPCLDVVVDSKGPLAFYRRFGWVVVGEWRAPWAREGVAVYLMILPSDDEVVRHRGTRNGGMYLAATLGTASVLLDWEHHRTKDSDEVKVIAALFPKDDLMVTVHLLLVTGQQTTLNPVLETEPLVGS</sequence>
<keyword evidence="1" id="KW-0808">Transferase</keyword>
<dbReference type="Pfam" id="PF00583">
    <property type="entry name" value="Acetyltransf_1"/>
    <property type="match status" value="1"/>
</dbReference>
<evidence type="ECO:0000259" key="3">
    <source>
        <dbReference type="PROSITE" id="PS51186"/>
    </source>
</evidence>
<dbReference type="Gene3D" id="3.40.630.30">
    <property type="match status" value="1"/>
</dbReference>
<evidence type="ECO:0000256" key="2">
    <source>
        <dbReference type="ARBA" id="ARBA00023315"/>
    </source>
</evidence>
<evidence type="ECO:0000256" key="1">
    <source>
        <dbReference type="ARBA" id="ARBA00022679"/>
    </source>
</evidence>
<dbReference type="InterPro" id="IPR000182">
    <property type="entry name" value="GNAT_dom"/>
</dbReference>
<gene>
    <name evidence="4" type="ORF">CspeluHIS016_0501220</name>
</gene>
<keyword evidence="5" id="KW-1185">Reference proteome</keyword>